<gene>
    <name evidence="2" type="primary">cpaB</name>
    <name evidence="2" type="ORF">ICEValE0601_019</name>
    <name evidence="3" type="ORF">ICEValHN492_019</name>
</gene>
<dbReference type="RefSeq" id="WP_064377389.1">
    <property type="nucleotide sequence ID" value="NZ_JAGDKI010000045.1"/>
</dbReference>
<dbReference type="InterPro" id="IPR031571">
    <property type="entry name" value="RcpC_dom"/>
</dbReference>
<dbReference type="NCBIfam" id="TIGR03177">
    <property type="entry name" value="pilus_cpaB"/>
    <property type="match status" value="1"/>
</dbReference>
<feature type="domain" description="Flp pilus assembly protein RcpC/CpaB" evidence="1">
    <location>
        <begin position="119"/>
        <end position="233"/>
    </location>
</feature>
<dbReference type="EMBL" id="KT072768">
    <property type="protein sequence ID" value="ALF34870.1"/>
    <property type="molecule type" value="Genomic_DNA"/>
</dbReference>
<dbReference type="Pfam" id="PF16976">
    <property type="entry name" value="RcpC"/>
    <property type="match status" value="1"/>
</dbReference>
<dbReference type="CDD" id="cd11614">
    <property type="entry name" value="SAF_CpaB_FlgA_like"/>
    <property type="match status" value="1"/>
</dbReference>
<dbReference type="AlphaFoldDB" id="A0A0N9DY76"/>
<evidence type="ECO:0000313" key="2">
    <source>
        <dbReference type="EMBL" id="ALF34870.1"/>
    </source>
</evidence>
<dbReference type="EMBL" id="KT072769">
    <property type="protein sequence ID" value="ALF34980.1"/>
    <property type="molecule type" value="Genomic_DNA"/>
</dbReference>
<reference evidence="2" key="1">
    <citation type="journal article" date="2016" name="BMC Microbiol.">
        <title>Comparative genomic analysis of six new-found integrative conjugative elements (ICEs) in Vibrio alginolyticus.</title>
        <authorList>
            <person name="Luo P."/>
            <person name="He X."/>
            <person name="Wang Y."/>
            <person name="Liu Q."/>
            <person name="Hu C."/>
        </authorList>
    </citation>
    <scope>NUCLEOTIDE SEQUENCE</scope>
    <source>
        <strain evidence="2">E0601</strain>
        <strain evidence="3">HN492</strain>
    </source>
</reference>
<accession>A0A0N9DY76</accession>
<protein>
    <submittedName>
        <fullName evidence="2">Flp pilus assembly protein, CpaB</fullName>
    </submittedName>
</protein>
<name>A0A0N9DY76_VIBAL</name>
<sequence length="268" mass="29074">MNSKLLIALALIVICIGGYGLLTPSTPIASAPIEEATSSTPIKQYQVWLAKQPLQKGQLVSRTDLELRRVDEDQALSLGVNQDIELTFVADLRIERDLAAGEVVWPEWLITPEQPAYLDLILTPNHVPFAIQVSSQSVVGGVIRPGTLIDILALSSLKQNLATDETVRSFETVSLTPVLMGVKVLQVNQQPSPLDSERNEVLTNQASVIVELTRKQVATLTIARHIAQLEIHLSTGNSLASDLSANAGDVLTDYKAIHEFRAGSATTR</sequence>
<organism evidence="2">
    <name type="scientific">Vibrio alginolyticus</name>
    <dbReference type="NCBI Taxonomy" id="663"/>
    <lineage>
        <taxon>Bacteria</taxon>
        <taxon>Pseudomonadati</taxon>
        <taxon>Pseudomonadota</taxon>
        <taxon>Gammaproteobacteria</taxon>
        <taxon>Vibrionales</taxon>
        <taxon>Vibrionaceae</taxon>
        <taxon>Vibrio</taxon>
    </lineage>
</organism>
<evidence type="ECO:0000259" key="1">
    <source>
        <dbReference type="Pfam" id="PF16976"/>
    </source>
</evidence>
<proteinExistence type="predicted"/>
<dbReference type="InterPro" id="IPR017592">
    <property type="entry name" value="Pilus_assmbl_Flp-typ_CpaB"/>
</dbReference>
<evidence type="ECO:0000313" key="3">
    <source>
        <dbReference type="EMBL" id="ALF34980.1"/>
    </source>
</evidence>